<feature type="compositionally biased region" description="Low complexity" evidence="1">
    <location>
        <begin position="16"/>
        <end position="26"/>
    </location>
</feature>
<dbReference type="PANTHER" id="PTHR34189">
    <property type="entry name" value="TRANSMEMBRANE PROTEIN"/>
    <property type="match status" value="1"/>
</dbReference>
<evidence type="ECO:0000313" key="3">
    <source>
        <dbReference type="EMBL" id="KAK1367564.1"/>
    </source>
</evidence>
<reference evidence="3" key="1">
    <citation type="submission" date="2023-02" db="EMBL/GenBank/DDBJ databases">
        <title>Genome of toxic invasive species Heracleum sosnowskyi carries increased number of genes despite the absence of recent whole-genome duplications.</title>
        <authorList>
            <person name="Schelkunov M."/>
            <person name="Shtratnikova V."/>
            <person name="Makarenko M."/>
            <person name="Klepikova A."/>
            <person name="Omelchenko D."/>
            <person name="Novikova G."/>
            <person name="Obukhova E."/>
            <person name="Bogdanov V."/>
            <person name="Penin A."/>
            <person name="Logacheva M."/>
        </authorList>
    </citation>
    <scope>NUCLEOTIDE SEQUENCE</scope>
    <source>
        <strain evidence="3">Hsosn_3</strain>
        <tissue evidence="3">Leaf</tissue>
    </source>
</reference>
<dbReference type="AlphaFoldDB" id="A0AAD8MCC7"/>
<keyword evidence="4" id="KW-1185">Reference proteome</keyword>
<keyword evidence="2" id="KW-1133">Transmembrane helix</keyword>
<keyword evidence="2" id="KW-0812">Transmembrane</keyword>
<reference evidence="3" key="2">
    <citation type="submission" date="2023-05" db="EMBL/GenBank/DDBJ databases">
        <authorList>
            <person name="Schelkunov M.I."/>
        </authorList>
    </citation>
    <scope>NUCLEOTIDE SEQUENCE</scope>
    <source>
        <strain evidence="3">Hsosn_3</strain>
        <tissue evidence="3">Leaf</tissue>
    </source>
</reference>
<feature type="region of interest" description="Disordered" evidence="1">
    <location>
        <begin position="1"/>
        <end position="26"/>
    </location>
</feature>
<evidence type="ECO:0000256" key="2">
    <source>
        <dbReference type="SAM" id="Phobius"/>
    </source>
</evidence>
<feature type="transmembrane region" description="Helical" evidence="2">
    <location>
        <begin position="72"/>
        <end position="94"/>
    </location>
</feature>
<organism evidence="3 4">
    <name type="scientific">Heracleum sosnowskyi</name>
    <dbReference type="NCBI Taxonomy" id="360622"/>
    <lineage>
        <taxon>Eukaryota</taxon>
        <taxon>Viridiplantae</taxon>
        <taxon>Streptophyta</taxon>
        <taxon>Embryophyta</taxon>
        <taxon>Tracheophyta</taxon>
        <taxon>Spermatophyta</taxon>
        <taxon>Magnoliopsida</taxon>
        <taxon>eudicotyledons</taxon>
        <taxon>Gunneridae</taxon>
        <taxon>Pentapetalae</taxon>
        <taxon>asterids</taxon>
        <taxon>campanulids</taxon>
        <taxon>Apiales</taxon>
        <taxon>Apiaceae</taxon>
        <taxon>Apioideae</taxon>
        <taxon>apioid superclade</taxon>
        <taxon>Tordylieae</taxon>
        <taxon>Tordyliinae</taxon>
        <taxon>Heracleum</taxon>
    </lineage>
</organism>
<gene>
    <name evidence="3" type="ORF">POM88_033656</name>
</gene>
<dbReference type="Proteomes" id="UP001237642">
    <property type="component" value="Unassembled WGS sequence"/>
</dbReference>
<evidence type="ECO:0008006" key="5">
    <source>
        <dbReference type="Google" id="ProtNLM"/>
    </source>
</evidence>
<comment type="caution">
    <text evidence="3">The sequence shown here is derived from an EMBL/GenBank/DDBJ whole genome shotgun (WGS) entry which is preliminary data.</text>
</comment>
<sequence>MNKSSSSNRVSDTKQSSLSTSPSLPSLIMRQNSLTLSASPSSSESDLLLDNDLPSFHPNSYLAMRKKSRVRFARSSVHVIPFLLFFCGLVLWGFSKPVEVEV</sequence>
<accession>A0AAD8MCC7</accession>
<name>A0AAD8MCC7_9APIA</name>
<proteinExistence type="predicted"/>
<dbReference type="EMBL" id="JAUIZM010000008">
    <property type="protein sequence ID" value="KAK1367564.1"/>
    <property type="molecule type" value="Genomic_DNA"/>
</dbReference>
<feature type="compositionally biased region" description="Polar residues" evidence="1">
    <location>
        <begin position="1"/>
        <end position="15"/>
    </location>
</feature>
<dbReference type="PANTHER" id="PTHR34189:SF13">
    <property type="entry name" value="TRANSMEMBRANE PROTEIN"/>
    <property type="match status" value="1"/>
</dbReference>
<evidence type="ECO:0000256" key="1">
    <source>
        <dbReference type="SAM" id="MobiDB-lite"/>
    </source>
</evidence>
<evidence type="ECO:0000313" key="4">
    <source>
        <dbReference type="Proteomes" id="UP001237642"/>
    </source>
</evidence>
<keyword evidence="2" id="KW-0472">Membrane</keyword>
<protein>
    <recommendedName>
        <fullName evidence="5">Transmembrane protein</fullName>
    </recommendedName>
</protein>